<dbReference type="Pfam" id="PF13845">
    <property type="entry name" value="Septum_form"/>
    <property type="match status" value="1"/>
</dbReference>
<evidence type="ECO:0000313" key="4">
    <source>
        <dbReference type="EMBL" id="GGB15959.1"/>
    </source>
</evidence>
<protein>
    <recommendedName>
        <fullName evidence="3">Septum formation-related domain-containing protein</fullName>
    </recommendedName>
</protein>
<evidence type="ECO:0000259" key="3">
    <source>
        <dbReference type="Pfam" id="PF13845"/>
    </source>
</evidence>
<feature type="domain" description="Septum formation-related" evidence="3">
    <location>
        <begin position="62"/>
        <end position="267"/>
    </location>
</feature>
<dbReference type="PROSITE" id="PS51257">
    <property type="entry name" value="PROKAR_LIPOPROTEIN"/>
    <property type="match status" value="1"/>
</dbReference>
<name>A0A916STN7_9MICO</name>
<evidence type="ECO:0000256" key="1">
    <source>
        <dbReference type="SAM" id="MobiDB-lite"/>
    </source>
</evidence>
<feature type="signal peptide" evidence="2">
    <location>
        <begin position="1"/>
        <end position="19"/>
    </location>
</feature>
<keyword evidence="5" id="KW-1185">Reference proteome</keyword>
<keyword evidence="2" id="KW-0732">Signal</keyword>
<dbReference type="InterPro" id="IPR026004">
    <property type="entry name" value="Septum_form"/>
</dbReference>
<dbReference type="AlphaFoldDB" id="A0A916STN7"/>
<proteinExistence type="predicted"/>
<feature type="region of interest" description="Disordered" evidence="1">
    <location>
        <begin position="30"/>
        <end position="51"/>
    </location>
</feature>
<evidence type="ECO:0000313" key="5">
    <source>
        <dbReference type="Proteomes" id="UP000636793"/>
    </source>
</evidence>
<reference evidence="4" key="1">
    <citation type="journal article" date="2014" name="Int. J. Syst. Evol. Microbiol.">
        <title>Complete genome sequence of Corynebacterium casei LMG S-19264T (=DSM 44701T), isolated from a smear-ripened cheese.</title>
        <authorList>
            <consortium name="US DOE Joint Genome Institute (JGI-PGF)"/>
            <person name="Walter F."/>
            <person name="Albersmeier A."/>
            <person name="Kalinowski J."/>
            <person name="Ruckert C."/>
        </authorList>
    </citation>
    <scope>NUCLEOTIDE SEQUENCE</scope>
    <source>
        <strain evidence="4">CGMCC 1.15085</strain>
    </source>
</reference>
<feature type="chain" id="PRO_5039062539" description="Septum formation-related domain-containing protein" evidence="2">
    <location>
        <begin position="20"/>
        <end position="292"/>
    </location>
</feature>
<feature type="compositionally biased region" description="Low complexity" evidence="1">
    <location>
        <begin position="37"/>
        <end position="50"/>
    </location>
</feature>
<dbReference type="Proteomes" id="UP000636793">
    <property type="component" value="Unassembled WGS sequence"/>
</dbReference>
<reference evidence="4" key="2">
    <citation type="submission" date="2020-09" db="EMBL/GenBank/DDBJ databases">
        <authorList>
            <person name="Sun Q."/>
            <person name="Zhou Y."/>
        </authorList>
    </citation>
    <scope>NUCLEOTIDE SEQUENCE</scope>
    <source>
        <strain evidence="4">CGMCC 1.15085</strain>
    </source>
</reference>
<evidence type="ECO:0000256" key="2">
    <source>
        <dbReference type="SAM" id="SignalP"/>
    </source>
</evidence>
<accession>A0A916STN7</accession>
<dbReference type="RefSeq" id="WP_188835124.1">
    <property type="nucleotide sequence ID" value="NZ_BMHI01000001.1"/>
</dbReference>
<sequence length="292" mass="30755">MARRSLGLAAAALAVGVLAGCGSDGSVAVTTDRPPVASTGSSAGSASTSSPAEDYLQGITVGDCLDQPAGEWKSGDCAKGHEFEVSAIVPSKWDKHDAVARSALRTWTCNEVAAAYLGGPIVATFFQAVPLPTAADPKSADRIVCLTHQSAPDEKIVQTFGPMRGQLSDPEKLASRRVCLAEVTTHSGTAEPVRCSQEHASEAVTDLSLGKLTDPYPEEKALRATMRKVCTPEVREHLGGVERKDLVVGALGPSESQWNAGDHDATCFVNIKGDKLTKSVKDIKTKPLKDYR</sequence>
<comment type="caution">
    <text evidence="4">The sequence shown here is derived from an EMBL/GenBank/DDBJ whole genome shotgun (WGS) entry which is preliminary data.</text>
</comment>
<gene>
    <name evidence="4" type="ORF">GCM10011492_02090</name>
</gene>
<organism evidence="4 5">
    <name type="scientific">Flexivirga endophytica</name>
    <dbReference type="NCBI Taxonomy" id="1849103"/>
    <lineage>
        <taxon>Bacteria</taxon>
        <taxon>Bacillati</taxon>
        <taxon>Actinomycetota</taxon>
        <taxon>Actinomycetes</taxon>
        <taxon>Micrococcales</taxon>
        <taxon>Dermacoccaceae</taxon>
        <taxon>Flexivirga</taxon>
    </lineage>
</organism>
<dbReference type="EMBL" id="BMHI01000001">
    <property type="protein sequence ID" value="GGB15959.1"/>
    <property type="molecule type" value="Genomic_DNA"/>
</dbReference>